<gene>
    <name evidence="2" type="ORF">ROA7023_00580</name>
</gene>
<keyword evidence="3" id="KW-1185">Reference proteome</keyword>
<keyword evidence="1" id="KW-0472">Membrane</keyword>
<keyword evidence="1" id="KW-0812">Transmembrane</keyword>
<keyword evidence="1" id="KW-1133">Transmembrane helix</keyword>
<evidence type="ECO:0000256" key="1">
    <source>
        <dbReference type="SAM" id="Phobius"/>
    </source>
</evidence>
<evidence type="ECO:0008006" key="4">
    <source>
        <dbReference type="Google" id="ProtNLM"/>
    </source>
</evidence>
<name>A0A1Y5RNM2_9RHOB</name>
<feature type="transmembrane region" description="Helical" evidence="1">
    <location>
        <begin position="69"/>
        <end position="90"/>
    </location>
</feature>
<proteinExistence type="predicted"/>
<dbReference type="OrthoDB" id="199424at2"/>
<reference evidence="2 3" key="1">
    <citation type="submission" date="2017-03" db="EMBL/GenBank/DDBJ databases">
        <authorList>
            <person name="Afonso C.L."/>
            <person name="Miller P.J."/>
            <person name="Scott M.A."/>
            <person name="Spackman E."/>
            <person name="Goraichik I."/>
            <person name="Dimitrov K.M."/>
            <person name="Suarez D.L."/>
            <person name="Swayne D.E."/>
        </authorList>
    </citation>
    <scope>NUCLEOTIDE SEQUENCE [LARGE SCALE GENOMIC DNA]</scope>
    <source>
        <strain evidence="2 3">CECT 7023</strain>
    </source>
</reference>
<protein>
    <recommendedName>
        <fullName evidence="4">Aspartate carbamoyltransferase catalytic subunit</fullName>
    </recommendedName>
</protein>
<dbReference type="AlphaFoldDB" id="A0A1Y5RNM2"/>
<evidence type="ECO:0000313" key="3">
    <source>
        <dbReference type="Proteomes" id="UP000193900"/>
    </source>
</evidence>
<dbReference type="RefSeq" id="WP_085877504.1">
    <property type="nucleotide sequence ID" value="NZ_FWFZ01000002.1"/>
</dbReference>
<feature type="transmembrane region" description="Helical" evidence="1">
    <location>
        <begin position="37"/>
        <end position="57"/>
    </location>
</feature>
<dbReference type="EMBL" id="FWFZ01000002">
    <property type="protein sequence ID" value="SLN21669.1"/>
    <property type="molecule type" value="Genomic_DNA"/>
</dbReference>
<organism evidence="2 3">
    <name type="scientific">Roseisalinus antarcticus</name>
    <dbReference type="NCBI Taxonomy" id="254357"/>
    <lineage>
        <taxon>Bacteria</taxon>
        <taxon>Pseudomonadati</taxon>
        <taxon>Pseudomonadota</taxon>
        <taxon>Alphaproteobacteria</taxon>
        <taxon>Rhodobacterales</taxon>
        <taxon>Roseobacteraceae</taxon>
        <taxon>Roseisalinus</taxon>
    </lineage>
</organism>
<accession>A0A1Y5RNM2</accession>
<dbReference type="Proteomes" id="UP000193900">
    <property type="component" value="Unassembled WGS sequence"/>
</dbReference>
<evidence type="ECO:0000313" key="2">
    <source>
        <dbReference type="EMBL" id="SLN21669.1"/>
    </source>
</evidence>
<sequence length="202" mass="23012">MTATTTPPGWEDILDEGETILWQGQPRPGIVTRGWSFADTAMGIFFMVFSTVWIGMALNITSGFRNPPFFIGIFPLFGGIFFCIGFWNAIGHRFWKSYMLTRTYYTVTSKRAFIATNPPFGGRSLKDYPIGKDSELELIDGDPGSVQFALQTRTASFRRSKASFGGARRTYTSKVPVLFHRIDDARKVYRHLRDVQQDARRR</sequence>